<proteinExistence type="predicted"/>
<dbReference type="Proteomes" id="UP000243151">
    <property type="component" value="Segment"/>
</dbReference>
<dbReference type="EMBL" id="CP013282">
    <property type="protein sequence ID" value="AND28846.1"/>
    <property type="molecule type" value="Genomic_DNA"/>
</dbReference>
<accession>A0A160LKQ5</accession>
<protein>
    <submittedName>
        <fullName evidence="2">Cytoplasmic protein</fullName>
    </submittedName>
</protein>
<feature type="region of interest" description="Disordered" evidence="1">
    <location>
        <begin position="59"/>
        <end position="112"/>
    </location>
</feature>
<organism evidence="2 3">
    <name type="scientific">Bacillus phage pGIL02</name>
    <dbReference type="NCBI Taxonomy" id="1768917"/>
    <lineage>
        <taxon>Viruses</taxon>
        <taxon>Varidnaviria</taxon>
        <taxon>Bamfordvirae</taxon>
        <taxon>Preplasmiviricota</taxon>
        <taxon>Prepoliviricotina</taxon>
        <taxon>Tectiliviricetes</taxon>
        <taxon>Kalamavirales</taxon>
        <taxon>Tectiviridae</taxon>
        <taxon>Betatectivirus</taxon>
        <taxon>Betatectivirus Bam35</taxon>
    </lineage>
</organism>
<evidence type="ECO:0000256" key="1">
    <source>
        <dbReference type="SAM" id="MobiDB-lite"/>
    </source>
</evidence>
<sequence length="143" mass="16322">MNNDAKGLTFLTLSLLFLWLVFDDFVGKKRLSKLAQMMTPDLSLPSAGEVAEKVVDGAKESVKETTKNTREAQKEADKKAGEILFEKPAKNEKDPKKKEVLERLSEQSKKRAETNAYKDKGWLGYSWEDLFEDTWGTVKGWFK</sequence>
<reference evidence="2 3" key="1">
    <citation type="journal article" date="2003" name="Microbiology">
        <title>pGIL01, a linear tectiviral plasmid prophage originating from Bacillus thuringiensis serovar israelensis.</title>
        <authorList>
            <person name="Verheust C."/>
            <person name="Jensen G."/>
            <person name="Mahillon J."/>
        </authorList>
    </citation>
    <scope>NUCLEOTIDE SEQUENCE [LARGE SCALE GENOMIC DNA]</scope>
    <source>
        <strain evidence="2 3">AM65-52</strain>
    </source>
</reference>
<reference evidence="2 3" key="2">
    <citation type="journal article" date="2017" name="Res. Microbiol.">
        <title>Comparative genomics of extrachromosomal elements in Bacillus thuringiensis subsp. israelensis.</title>
        <authorList>
            <person name="Bolotin A."/>
            <person name="Gillis A."/>
            <person name="Sanchis V."/>
            <person name="Nielsen-LeRoux C."/>
            <person name="Mahillon J."/>
            <person name="Lereclus D."/>
            <person name="Sorokin A."/>
        </authorList>
    </citation>
    <scope>NUCLEOTIDE SEQUENCE [LARGE SCALE GENOMIC DNA]</scope>
    <source>
        <strain evidence="2 3">AM65-52</strain>
    </source>
</reference>
<gene>
    <name evidence="2" type="ORF">ATN07_34645</name>
</gene>
<evidence type="ECO:0000313" key="3">
    <source>
        <dbReference type="Proteomes" id="UP000243151"/>
    </source>
</evidence>
<evidence type="ECO:0000313" key="2">
    <source>
        <dbReference type="EMBL" id="AND28846.1"/>
    </source>
</evidence>
<name>A0A160LKQ5_9VIRU</name>